<dbReference type="STRING" id="137246.A0A401SIL7"/>
<evidence type="ECO:0000256" key="5">
    <source>
        <dbReference type="ARBA" id="ARBA00022553"/>
    </source>
</evidence>
<evidence type="ECO:0000256" key="9">
    <source>
        <dbReference type="ARBA" id="ARBA00022989"/>
    </source>
</evidence>
<sequence length="335" mass="36623">MKTPSFSLKFLLAMGLPFALLAMSSTKVPESLVDYEIDGSGLESEDDDIYSGSGSGDGFMLRNFDVEHTTTYRTLPSTASSNFHSSSQVAMTSDMITEADVNILLVHHDLPVVDTTIGATVTSSKSATFIPQDTDIHLVPKNDTKSFLARGVGSKHDVTEVSSAKPTVYATLPENAVTAVDDESLAVSKMFAVNEVTTMMGQTSEQSEKEVKNEMVDDLQLNNVFNESDIYFTDIIESRTVQNQNHIPDSKTSIEPPQERYSHEASASGSFLERRELLAATVASGFVGLVLAVLLVAVLVYRMKKKDEGSYTLDESKQLPNGGYQKPQKQEEFYA</sequence>
<evidence type="ECO:0000256" key="13">
    <source>
        <dbReference type="ARBA" id="ARBA00045247"/>
    </source>
</evidence>
<dbReference type="InterPro" id="IPR030479">
    <property type="entry name" value="Syndecan_CS"/>
</dbReference>
<evidence type="ECO:0000256" key="3">
    <source>
        <dbReference type="ARBA" id="ARBA00005343"/>
    </source>
</evidence>
<keyword evidence="7 18" id="KW-0732">Signal</keyword>
<reference evidence="20 21" key="1">
    <citation type="journal article" date="2018" name="Nat. Ecol. Evol.">
        <title>Shark genomes provide insights into elasmobranch evolution and the origin of vertebrates.</title>
        <authorList>
            <person name="Hara Y"/>
            <person name="Yamaguchi K"/>
            <person name="Onimaru K"/>
            <person name="Kadota M"/>
            <person name="Koyanagi M"/>
            <person name="Keeley SD"/>
            <person name="Tatsumi K"/>
            <person name="Tanaka K"/>
            <person name="Motone F"/>
            <person name="Kageyama Y"/>
            <person name="Nozu R"/>
            <person name="Adachi N"/>
            <person name="Nishimura O"/>
            <person name="Nakagawa R"/>
            <person name="Tanegashima C"/>
            <person name="Kiyatake I"/>
            <person name="Matsumoto R"/>
            <person name="Murakumo K"/>
            <person name="Nishida K"/>
            <person name="Terakita A"/>
            <person name="Kuratani S"/>
            <person name="Sato K"/>
            <person name="Hyodo S Kuraku.S."/>
        </authorList>
    </citation>
    <scope>NUCLEOTIDE SEQUENCE [LARGE SCALE GENOMIC DNA]</scope>
</reference>
<evidence type="ECO:0000256" key="1">
    <source>
        <dbReference type="ARBA" id="ARBA00004479"/>
    </source>
</evidence>
<keyword evidence="4" id="KW-0964">Secreted</keyword>
<keyword evidence="5" id="KW-0597">Phosphoprotein</keyword>
<comment type="subcellular location">
    <subcellularLocation>
        <location evidence="1 15">Membrane</location>
        <topology evidence="1 15">Single-pass type I membrane protein</topology>
    </subcellularLocation>
    <subcellularLocation>
        <location evidence="2">Secreted</location>
        <location evidence="2">Extracellular exosome</location>
    </subcellularLocation>
</comment>
<evidence type="ECO:0000256" key="16">
    <source>
        <dbReference type="SAM" id="MobiDB-lite"/>
    </source>
</evidence>
<dbReference type="InterPro" id="IPR001050">
    <property type="entry name" value="Syndecan"/>
</dbReference>
<organism evidence="20 21">
    <name type="scientific">Chiloscyllium punctatum</name>
    <name type="common">Brownbanded bambooshark</name>
    <name type="synonym">Hemiscyllium punctatum</name>
    <dbReference type="NCBI Taxonomy" id="137246"/>
    <lineage>
        <taxon>Eukaryota</taxon>
        <taxon>Metazoa</taxon>
        <taxon>Chordata</taxon>
        <taxon>Craniata</taxon>
        <taxon>Vertebrata</taxon>
        <taxon>Chondrichthyes</taxon>
        <taxon>Elasmobranchii</taxon>
        <taxon>Galeomorphii</taxon>
        <taxon>Galeoidea</taxon>
        <taxon>Orectolobiformes</taxon>
        <taxon>Hemiscylliidae</taxon>
        <taxon>Chiloscyllium</taxon>
    </lineage>
</organism>
<evidence type="ECO:0000313" key="21">
    <source>
        <dbReference type="Proteomes" id="UP000287033"/>
    </source>
</evidence>
<evidence type="ECO:0000313" key="20">
    <source>
        <dbReference type="EMBL" id="GCC30231.1"/>
    </source>
</evidence>
<feature type="compositionally biased region" description="Polar residues" evidence="16">
    <location>
        <begin position="242"/>
        <end position="255"/>
    </location>
</feature>
<dbReference type="InterPro" id="IPR003585">
    <property type="entry name" value="Neurexin-like"/>
</dbReference>
<comment type="caution">
    <text evidence="20">The sequence shown here is derived from an EMBL/GenBank/DDBJ whole genome shotgun (WGS) entry which is preliminary data.</text>
</comment>
<accession>A0A401SIL7</accession>
<evidence type="ECO:0000256" key="6">
    <source>
        <dbReference type="ARBA" id="ARBA00022692"/>
    </source>
</evidence>
<dbReference type="EMBL" id="BEZZ01000292">
    <property type="protein sequence ID" value="GCC30231.1"/>
    <property type="molecule type" value="Genomic_DNA"/>
</dbReference>
<comment type="function">
    <text evidence="13">Cell surface proteoglycan that contains both heparan sulfate and chondroitin sulfate and that links the cytoskeleton to the interstitial matrix. Regulates exosome biogenesis in concert with SDCBP and PDCD6IP. Able to induce its own expression in dental mesenchymal cells and also in the neighboring dental epithelial cells via an MSX1-mediated pathway.</text>
</comment>
<dbReference type="SMART" id="SM00294">
    <property type="entry name" value="4.1m"/>
    <property type="match status" value="1"/>
</dbReference>
<evidence type="ECO:0000256" key="15">
    <source>
        <dbReference type="RuleBase" id="RU000649"/>
    </source>
</evidence>
<dbReference type="PROSITE" id="PS00964">
    <property type="entry name" value="SYNDECAN"/>
    <property type="match status" value="1"/>
</dbReference>
<dbReference type="GO" id="GO:0016477">
    <property type="term" value="P:cell migration"/>
    <property type="evidence" value="ECO:0007669"/>
    <property type="project" value="TreeGrafter"/>
</dbReference>
<evidence type="ECO:0000256" key="17">
    <source>
        <dbReference type="SAM" id="Phobius"/>
    </source>
</evidence>
<evidence type="ECO:0000256" key="18">
    <source>
        <dbReference type="SAM" id="SignalP"/>
    </source>
</evidence>
<evidence type="ECO:0000256" key="7">
    <source>
        <dbReference type="ARBA" id="ARBA00022729"/>
    </source>
</evidence>
<keyword evidence="11 15" id="KW-0325">Glycoprotein</keyword>
<feature type="domain" description="Neurexin/syndecan/glycophorin C" evidence="19">
    <location>
        <begin position="300"/>
        <end position="318"/>
    </location>
</feature>
<name>A0A401SIL7_CHIPU</name>
<feature type="region of interest" description="Disordered" evidence="16">
    <location>
        <begin position="311"/>
        <end position="335"/>
    </location>
</feature>
<keyword evidence="10 17" id="KW-0472">Membrane</keyword>
<evidence type="ECO:0000256" key="11">
    <source>
        <dbReference type="ARBA" id="ARBA00023180"/>
    </source>
</evidence>
<feature type="signal peptide" evidence="18">
    <location>
        <begin position="1"/>
        <end position="26"/>
    </location>
</feature>
<dbReference type="OrthoDB" id="10044468at2759"/>
<feature type="chain" id="PRO_5019532951" description="Syndecan" evidence="18">
    <location>
        <begin position="27"/>
        <end position="335"/>
    </location>
</feature>
<evidence type="ECO:0000256" key="8">
    <source>
        <dbReference type="ARBA" id="ARBA00022974"/>
    </source>
</evidence>
<evidence type="ECO:0000256" key="4">
    <source>
        <dbReference type="ARBA" id="ARBA00022525"/>
    </source>
</evidence>
<feature type="transmembrane region" description="Helical" evidence="17">
    <location>
        <begin position="277"/>
        <end position="301"/>
    </location>
</feature>
<protein>
    <recommendedName>
        <fullName evidence="15">Syndecan</fullName>
    </recommendedName>
</protein>
<evidence type="ECO:0000259" key="19">
    <source>
        <dbReference type="SMART" id="SM00294"/>
    </source>
</evidence>
<proteinExistence type="inferred from homology"/>
<evidence type="ECO:0000256" key="10">
    <source>
        <dbReference type="ARBA" id="ARBA00023136"/>
    </source>
</evidence>
<keyword evidence="9 17" id="KW-1133">Transmembrane helix</keyword>
<dbReference type="InterPro" id="IPR027789">
    <property type="entry name" value="Syndecan/Neurexin_dom"/>
</dbReference>
<dbReference type="OMA" id="ERYSHEA"/>
<evidence type="ECO:0000256" key="12">
    <source>
        <dbReference type="ARBA" id="ARBA00023207"/>
    </source>
</evidence>
<keyword evidence="6 15" id="KW-0812">Transmembrane</keyword>
<comment type="similarity">
    <text evidence="3 15">Belongs to the syndecan proteoglycan family.</text>
</comment>
<dbReference type="GO" id="GO:0005576">
    <property type="term" value="C:extracellular region"/>
    <property type="evidence" value="ECO:0007669"/>
    <property type="project" value="UniProtKB-SubCell"/>
</dbReference>
<dbReference type="PANTHER" id="PTHR10915:SF5">
    <property type="entry name" value="SYNDECAN-1"/>
    <property type="match status" value="1"/>
</dbReference>
<dbReference type="GO" id="GO:0016020">
    <property type="term" value="C:membrane"/>
    <property type="evidence" value="ECO:0007669"/>
    <property type="project" value="UniProtKB-SubCell"/>
</dbReference>
<gene>
    <name evidence="20" type="ORF">chiPu_0008679</name>
</gene>
<dbReference type="GO" id="GO:0009986">
    <property type="term" value="C:cell surface"/>
    <property type="evidence" value="ECO:0007669"/>
    <property type="project" value="TreeGrafter"/>
</dbReference>
<dbReference type="PANTHER" id="PTHR10915">
    <property type="entry name" value="SYNDECAN"/>
    <property type="match status" value="1"/>
</dbReference>
<dbReference type="AlphaFoldDB" id="A0A401SIL7"/>
<keyword evidence="8 15" id="KW-0654">Proteoglycan</keyword>
<evidence type="ECO:0000256" key="2">
    <source>
        <dbReference type="ARBA" id="ARBA00004550"/>
    </source>
</evidence>
<keyword evidence="12 15" id="KW-0357">Heparan sulfate</keyword>
<comment type="subunit">
    <text evidence="14">Interacts with CDCP1. Interacts (via C-terminus) with TIAM1 (via PDZ domain). Interacts with MDK.</text>
</comment>
<dbReference type="Pfam" id="PF01034">
    <property type="entry name" value="Syndecan"/>
    <property type="match status" value="1"/>
</dbReference>
<keyword evidence="21" id="KW-1185">Reference proteome</keyword>
<feature type="region of interest" description="Disordered" evidence="16">
    <location>
        <begin position="242"/>
        <end position="266"/>
    </location>
</feature>
<evidence type="ECO:0000256" key="14">
    <source>
        <dbReference type="ARBA" id="ARBA00046939"/>
    </source>
</evidence>
<dbReference type="Proteomes" id="UP000287033">
    <property type="component" value="Unassembled WGS sequence"/>
</dbReference>